<evidence type="ECO:0000313" key="2">
    <source>
        <dbReference type="Proteomes" id="UP000034407"/>
    </source>
</evidence>
<proteinExistence type="predicted"/>
<protein>
    <submittedName>
        <fullName evidence="1">Membrane protein</fullName>
    </submittedName>
</protein>
<dbReference type="AlphaFoldDB" id="A0A0M3DER2"/>
<gene>
    <name evidence="1" type="ORF">VN21_10420</name>
</gene>
<dbReference type="RefSeq" id="WP_046823214.1">
    <property type="nucleotide sequence ID" value="NZ_LBBT01000215.1"/>
</dbReference>
<keyword evidence="2" id="KW-1185">Reference proteome</keyword>
<organism evidence="1 2">
    <name type="scientific">Paraclostridium benzoelyticum</name>
    <dbReference type="NCBI Taxonomy" id="1629550"/>
    <lineage>
        <taxon>Bacteria</taxon>
        <taxon>Bacillati</taxon>
        <taxon>Bacillota</taxon>
        <taxon>Clostridia</taxon>
        <taxon>Peptostreptococcales</taxon>
        <taxon>Peptostreptococcaceae</taxon>
        <taxon>Paraclostridium</taxon>
    </lineage>
</organism>
<comment type="caution">
    <text evidence="1">The sequence shown here is derived from an EMBL/GenBank/DDBJ whole genome shotgun (WGS) entry which is preliminary data.</text>
</comment>
<accession>A0A0M3DER2</accession>
<dbReference type="EMBL" id="LBBT01000215">
    <property type="protein sequence ID" value="KKY01130.1"/>
    <property type="molecule type" value="Genomic_DNA"/>
</dbReference>
<reference evidence="1 2" key="1">
    <citation type="submission" date="2015-04" db="EMBL/GenBank/DDBJ databases">
        <title>Microcin producing Clostridium sp. JC272T.</title>
        <authorList>
            <person name="Jyothsna T."/>
            <person name="Sasikala C."/>
            <person name="Ramana C."/>
        </authorList>
    </citation>
    <scope>NUCLEOTIDE SEQUENCE [LARGE SCALE GENOMIC DNA]</scope>
    <source>
        <strain evidence="1 2">JC272</strain>
    </source>
</reference>
<name>A0A0M3DER2_9FIRM</name>
<sequence length="55" mass="6324">MLEFLLITILLFIIVSFTSKSNIFFNYIRIKVKVIGLDIEIKSKEKSTPSGKDQC</sequence>
<evidence type="ECO:0000313" key="1">
    <source>
        <dbReference type="EMBL" id="KKY01130.1"/>
    </source>
</evidence>
<dbReference type="Proteomes" id="UP000034407">
    <property type="component" value="Unassembled WGS sequence"/>
</dbReference>
<dbReference type="PATRIC" id="fig|1629550.3.peg.1535"/>